<dbReference type="SUPFAM" id="SSF81301">
    <property type="entry name" value="Nucleotidyltransferase"/>
    <property type="match status" value="1"/>
</dbReference>
<dbReference type="OrthoDB" id="9781241at2"/>
<sequence length="269" mass="29807">MKSSTDPVADSSKAPDLPTREELNAELLDVPEQPEQPASPKTPGFDDGVDVALSHVKGWRGGDLVGVLLVGSGARRAVTPHSDIDLIALVKGQADGHEILRVGDRLADIRYRGHKEVEEELAHSLRLPSLLRKARILFDHNGICAQLIQKAHHRFRQGPPPATINERIRLKAECYHWLGKAEDLSDKPAAAQYLLSLFYEDCVLAFFRLRGYWLVAPADVHRFMASRDAALADLAGRFLSGTNVADRLNFGRQFADLLFKEVPNPARID</sequence>
<dbReference type="AlphaFoldDB" id="A0A0S4KRL3"/>
<organism evidence="2 3">
    <name type="scientific">Candidatus Nitrospira inopinata</name>
    <dbReference type="NCBI Taxonomy" id="1715989"/>
    <lineage>
        <taxon>Bacteria</taxon>
        <taxon>Pseudomonadati</taxon>
        <taxon>Nitrospirota</taxon>
        <taxon>Nitrospiria</taxon>
        <taxon>Nitrospirales</taxon>
        <taxon>Nitrospiraceae</taxon>
        <taxon>Nitrospira</taxon>
    </lineage>
</organism>
<evidence type="ECO:0008006" key="4">
    <source>
        <dbReference type="Google" id="ProtNLM"/>
    </source>
</evidence>
<accession>A0A0S4KRL3</accession>
<protein>
    <recommendedName>
        <fullName evidence="4">Polymerase nucleotidyl transferase domain-containing protein</fullName>
    </recommendedName>
</protein>
<dbReference type="STRING" id="1715989.NITINOP_2011"/>
<dbReference type="EMBL" id="LN885086">
    <property type="protein sequence ID" value="CUQ66983.1"/>
    <property type="molecule type" value="Genomic_DNA"/>
</dbReference>
<dbReference type="InterPro" id="IPR043519">
    <property type="entry name" value="NT_sf"/>
</dbReference>
<feature type="region of interest" description="Disordered" evidence="1">
    <location>
        <begin position="1"/>
        <end position="47"/>
    </location>
</feature>
<dbReference type="Proteomes" id="UP000066284">
    <property type="component" value="Chromosome 1"/>
</dbReference>
<evidence type="ECO:0000313" key="2">
    <source>
        <dbReference type="EMBL" id="CUQ66983.1"/>
    </source>
</evidence>
<dbReference type="Gene3D" id="3.30.460.10">
    <property type="entry name" value="Beta Polymerase, domain 2"/>
    <property type="match status" value="1"/>
</dbReference>
<gene>
    <name evidence="2" type="ORF">NITINOP_2011</name>
</gene>
<proteinExistence type="predicted"/>
<keyword evidence="3" id="KW-1185">Reference proteome</keyword>
<dbReference type="RefSeq" id="WP_062485008.1">
    <property type="nucleotide sequence ID" value="NZ_LN885086.1"/>
</dbReference>
<name>A0A0S4KRL3_9BACT</name>
<dbReference type="KEGG" id="nio:NITINOP_2011"/>
<reference evidence="3" key="1">
    <citation type="submission" date="2015-09" db="EMBL/GenBank/DDBJ databases">
        <authorList>
            <person name="Daims H."/>
        </authorList>
    </citation>
    <scope>NUCLEOTIDE SEQUENCE [LARGE SCALE GENOMIC DNA]</scope>
</reference>
<evidence type="ECO:0000313" key="3">
    <source>
        <dbReference type="Proteomes" id="UP000066284"/>
    </source>
</evidence>
<evidence type="ECO:0000256" key="1">
    <source>
        <dbReference type="SAM" id="MobiDB-lite"/>
    </source>
</evidence>